<name>A0ABR0ZJ28_HUSHU</name>
<evidence type="ECO:0000313" key="6">
    <source>
        <dbReference type="EMBL" id="KAK6484817.1"/>
    </source>
</evidence>
<feature type="compositionally biased region" description="Low complexity" evidence="5">
    <location>
        <begin position="22"/>
        <end position="31"/>
    </location>
</feature>
<comment type="caution">
    <text evidence="6">The sequence shown here is derived from an EMBL/GenBank/DDBJ whole genome shotgun (WGS) entry which is preliminary data.</text>
</comment>
<sequence length="918" mass="104632">MSDKPHKKNTSGKDATKRRKSTASATSSQKSFKGKTKTTPAKKEDTPTTPTGSATESGPPDDIFPLVLTSKTQELFQCRADEDLTQDNLHKIIKKEEILNDMKMRAAVSDFYPVKQMVMNYPGEELLLVFDRDFKYGQSFYLVGTEDTKERILHPPEPSEEEGVEEEDLMETFVYKTPEPKPWESLGSDLDIEEESVKDSRCKHRYKISRKRREFGAPVMFTDRNASVARDGYIECTSYPDKSFCVTKMEMDTGIQAVPQLQETSTQTKWKYPRNACTQYVPREFTDEEKENFMNSQSLKDFINSVALRFEIAVQQNEIMDAFFDDWKALREDESTFGGKTDTHLKEYQSFTDLYYSKDKAVSCINWHPTIYGIIAVAVSERLSFEDRINLSAKLVMTPSLILIWSFSDPIHPQLLMECPDDICCFEFCPSDPNIIVGGCINGQVVLWDISAYAERLQSTRTGGAKHTPAAVNALPGFEDKNVKKTPIVRYCAVSSIEHGHKAPISDVQWLPDYYEISRQGIPLENKNGICVQIISCAPDCSVYFWDIRPPNTATQAMTDRKKLEEKHLQNPQGIPNTFKHLDLTWKPLIRVGLPRIETSGEYSALKVSLKDIFQEGRLHGITDKSRAAKLEKPDGGFDYRMLRVPSAKNLKTQEDISTTFFVGTEDGDLVYSDFKMEKDSDSGKLTSSKPSHCFVIHDGLVTTVKRSPFFKDIVLTVGGWTFAIWKEGVMNGPILQSSASQKKCTVGHWSLSRPGVFFIGKEDGNIDIWDLLEKTHEPSQTQNISTGQITCIKPWIVSSKQHLLAVSDEFGTLHILEIPWTLRHPSSNEKLSVTNYFEREVKHLNYSEKRREFREQEKRDMDAEELRRLSEIVHEKTAEQLEEEVQQEFREYLKLEKHILSDMGLIKPAEDTPLPGV</sequence>
<dbReference type="Gene3D" id="2.130.10.10">
    <property type="entry name" value="YVTN repeat-like/Quinoprotein amine dehydrogenase"/>
    <property type="match status" value="2"/>
</dbReference>
<dbReference type="SUPFAM" id="SSF50978">
    <property type="entry name" value="WD40 repeat-like"/>
    <property type="match status" value="1"/>
</dbReference>
<organism evidence="6 7">
    <name type="scientific">Huso huso</name>
    <name type="common">Beluga</name>
    <name type="synonym">Acipenser huso</name>
    <dbReference type="NCBI Taxonomy" id="61971"/>
    <lineage>
        <taxon>Eukaryota</taxon>
        <taxon>Metazoa</taxon>
        <taxon>Chordata</taxon>
        <taxon>Craniata</taxon>
        <taxon>Vertebrata</taxon>
        <taxon>Euteleostomi</taxon>
        <taxon>Actinopterygii</taxon>
        <taxon>Chondrostei</taxon>
        <taxon>Acipenseriformes</taxon>
        <taxon>Acipenseridae</taxon>
        <taxon>Huso</taxon>
    </lineage>
</organism>
<evidence type="ECO:0000256" key="1">
    <source>
        <dbReference type="ARBA" id="ARBA00004496"/>
    </source>
</evidence>
<evidence type="ECO:0000256" key="3">
    <source>
        <dbReference type="ARBA" id="ARBA00022574"/>
    </source>
</evidence>
<dbReference type="PANTHER" id="PTHR12442:SF5">
    <property type="entry name" value="DYNEIN AXONEMAL INTERMEDIATE CHAIN 3"/>
    <property type="match status" value="1"/>
</dbReference>
<feature type="region of interest" description="Disordered" evidence="5">
    <location>
        <begin position="1"/>
        <end position="63"/>
    </location>
</feature>
<feature type="compositionally biased region" description="Basic residues" evidence="5">
    <location>
        <begin position="1"/>
        <end position="21"/>
    </location>
</feature>
<keyword evidence="2" id="KW-0963">Cytoplasm</keyword>
<dbReference type="InterPro" id="IPR036322">
    <property type="entry name" value="WD40_repeat_dom_sf"/>
</dbReference>
<keyword evidence="7" id="KW-1185">Reference proteome</keyword>
<comment type="subcellular location">
    <subcellularLocation>
        <location evidence="1">Cytoplasm</location>
    </subcellularLocation>
</comment>
<keyword evidence="3" id="KW-0853">WD repeat</keyword>
<dbReference type="InterPro" id="IPR015943">
    <property type="entry name" value="WD40/YVTN_repeat-like_dom_sf"/>
</dbReference>
<keyword evidence="4" id="KW-0677">Repeat</keyword>
<gene>
    <name evidence="6" type="ORF">HHUSO_G12674</name>
</gene>
<dbReference type="SMART" id="SM00320">
    <property type="entry name" value="WD40"/>
    <property type="match status" value="4"/>
</dbReference>
<dbReference type="Proteomes" id="UP001369086">
    <property type="component" value="Unassembled WGS sequence"/>
</dbReference>
<reference evidence="6 7" key="1">
    <citation type="submission" date="2021-05" db="EMBL/GenBank/DDBJ databases">
        <authorList>
            <person name="Zahm M."/>
            <person name="Klopp C."/>
            <person name="Cabau C."/>
            <person name="Kuhl H."/>
            <person name="Suciu R."/>
            <person name="Ciorpac M."/>
            <person name="Holostenco D."/>
            <person name="Gessner J."/>
            <person name="Wuertz S."/>
            <person name="Hohne C."/>
            <person name="Stock M."/>
            <person name="Gislard M."/>
            <person name="Lluch J."/>
            <person name="Milhes M."/>
            <person name="Lampietro C."/>
            <person name="Lopez Roques C."/>
            <person name="Donnadieu C."/>
            <person name="Du K."/>
            <person name="Schartl M."/>
            <person name="Guiguen Y."/>
        </authorList>
    </citation>
    <scope>NUCLEOTIDE SEQUENCE [LARGE SCALE GENOMIC DNA]</scope>
    <source>
        <strain evidence="6">Hh-F2</strain>
        <tissue evidence="6">Blood</tissue>
    </source>
</reference>
<proteinExistence type="predicted"/>
<feature type="compositionally biased region" description="Polar residues" evidence="5">
    <location>
        <begin position="47"/>
        <end position="56"/>
    </location>
</feature>
<accession>A0ABR0ZJ28</accession>
<dbReference type="EMBL" id="JAHFZB010000010">
    <property type="protein sequence ID" value="KAK6484817.1"/>
    <property type="molecule type" value="Genomic_DNA"/>
</dbReference>
<evidence type="ECO:0000256" key="5">
    <source>
        <dbReference type="SAM" id="MobiDB-lite"/>
    </source>
</evidence>
<dbReference type="InterPro" id="IPR050687">
    <property type="entry name" value="Dynein_IC"/>
</dbReference>
<protein>
    <submittedName>
        <fullName evidence="6">WD repeat-containing protein 63</fullName>
    </submittedName>
</protein>
<evidence type="ECO:0000256" key="4">
    <source>
        <dbReference type="ARBA" id="ARBA00022737"/>
    </source>
</evidence>
<dbReference type="PANTHER" id="PTHR12442">
    <property type="entry name" value="DYNEIN INTERMEDIATE CHAIN"/>
    <property type="match status" value="1"/>
</dbReference>
<evidence type="ECO:0000313" key="7">
    <source>
        <dbReference type="Proteomes" id="UP001369086"/>
    </source>
</evidence>
<evidence type="ECO:0000256" key="2">
    <source>
        <dbReference type="ARBA" id="ARBA00022490"/>
    </source>
</evidence>
<dbReference type="InterPro" id="IPR001680">
    <property type="entry name" value="WD40_rpt"/>
</dbReference>